<accession>A0ABX0X9G7</accession>
<evidence type="ECO:0000313" key="2">
    <source>
        <dbReference type="Proteomes" id="UP000770785"/>
    </source>
</evidence>
<dbReference type="NCBIfam" id="TIGR00847">
    <property type="entry name" value="ccoS"/>
    <property type="match status" value="1"/>
</dbReference>
<dbReference type="PANTHER" id="PTHR41532">
    <property type="entry name" value="FIXS PROTEIN"/>
    <property type="match status" value="1"/>
</dbReference>
<dbReference type="RefSeq" id="WP_168036323.1">
    <property type="nucleotide sequence ID" value="NZ_JAATJH010000001.1"/>
</dbReference>
<gene>
    <name evidence="1" type="ORF">GGR27_001055</name>
</gene>
<protein>
    <submittedName>
        <fullName evidence="1">Cbb3-type cytochrome oxidase maturation protein</fullName>
    </submittedName>
</protein>
<comment type="caution">
    <text evidence="1">The sequence shown here is derived from an EMBL/GenBank/DDBJ whole genome shotgun (WGS) entry which is preliminary data.</text>
</comment>
<keyword evidence="2" id="KW-1185">Reference proteome</keyword>
<proteinExistence type="predicted"/>
<reference evidence="1 2" key="1">
    <citation type="submission" date="2020-03" db="EMBL/GenBank/DDBJ databases">
        <title>Genomic Encyclopedia of Type Strains, Phase IV (KMG-IV): sequencing the most valuable type-strain genomes for metagenomic binning, comparative biology and taxonomic classification.</title>
        <authorList>
            <person name="Goeker M."/>
        </authorList>
    </citation>
    <scope>NUCLEOTIDE SEQUENCE [LARGE SCALE GENOMIC DNA]</scope>
    <source>
        <strain evidence="1 2">DSM 105096</strain>
    </source>
</reference>
<organism evidence="1 2">
    <name type="scientific">Neolewinella antarctica</name>
    <dbReference type="NCBI Taxonomy" id="442734"/>
    <lineage>
        <taxon>Bacteria</taxon>
        <taxon>Pseudomonadati</taxon>
        <taxon>Bacteroidota</taxon>
        <taxon>Saprospiria</taxon>
        <taxon>Saprospirales</taxon>
        <taxon>Lewinellaceae</taxon>
        <taxon>Neolewinella</taxon>
    </lineage>
</organism>
<dbReference type="Proteomes" id="UP000770785">
    <property type="component" value="Unassembled WGS sequence"/>
</dbReference>
<sequence length="52" mass="5868">MQVILLIILLSLLIAIGFLIAFFWAVGTGQYDDEVTPAMRILFEDTKPPEDE</sequence>
<dbReference type="PANTHER" id="PTHR41532:SF1">
    <property type="entry name" value="FIXS PROTEIN"/>
    <property type="match status" value="1"/>
</dbReference>
<dbReference type="InterPro" id="IPR004714">
    <property type="entry name" value="Cyt_oxidase_maturation_cbb3"/>
</dbReference>
<evidence type="ECO:0000313" key="1">
    <source>
        <dbReference type="EMBL" id="NJC25574.1"/>
    </source>
</evidence>
<name>A0ABX0X9G7_9BACT</name>
<dbReference type="EMBL" id="JAATJH010000001">
    <property type="protein sequence ID" value="NJC25574.1"/>
    <property type="molecule type" value="Genomic_DNA"/>
</dbReference>
<dbReference type="Pfam" id="PF03597">
    <property type="entry name" value="FixS"/>
    <property type="match status" value="1"/>
</dbReference>